<name>A0AAV4T711_9ARAC</name>
<dbReference type="Gene3D" id="3.40.525.10">
    <property type="entry name" value="CRAL-TRIO lipid binding domain"/>
    <property type="match status" value="1"/>
</dbReference>
<dbReference type="Pfam" id="PF00650">
    <property type="entry name" value="CRAL_TRIO"/>
    <property type="match status" value="1"/>
</dbReference>
<dbReference type="Proteomes" id="UP001054837">
    <property type="component" value="Unassembled WGS sequence"/>
</dbReference>
<dbReference type="EMBL" id="BPLQ01009204">
    <property type="protein sequence ID" value="GIY42473.1"/>
    <property type="molecule type" value="Genomic_DNA"/>
</dbReference>
<dbReference type="InterPro" id="IPR036865">
    <property type="entry name" value="CRAL-TRIO_dom_sf"/>
</dbReference>
<sequence>MVVPVDLPGSTDQELYIQLRNSFLDNLNSNGNYDDYEEADIERIRTDDKYCNRFILHKKGKFEEALEMMDEALRWRKSFGVKDVSMATLPLEFFEAKAVFPYNKDKEGNPIIMILVRYHKKAPEFAKELRRFVIYWVELMEEQTKGGQMTVIMSCVGAGLSNLDLDLIKFLITLFRSYYPDSLAHILIYEMPWILHPAWKIIKAWLPEDFVDKIKFIKKDSIQDYVNADNLPVDMGGTNTTEYQPPTQEDLNNAKNANEKRVHFSHNPESLCYTKGIATENGSPPKPSQVVITDDYTVIGGILKISPATHLLFNKPSDDATNDVVIKLSCMSEKAVSFKVKTNNIQSYRVKPSLGTIQPGNSIDISVVLLPGYLPQPSDKFLIMAMEISDPTLSTPNLNILWKSTSTDMIADHKLKCVLKPEEPQEPELEKSLKNLNMVLTNLETKLQALDAKQTSIIFRQTLQLCLTVFLVMMFLGHAFLHTDTFWPAVFDKYFG</sequence>
<dbReference type="PROSITE" id="PS50202">
    <property type="entry name" value="MSP"/>
    <property type="match status" value="1"/>
</dbReference>
<dbReference type="InterPro" id="IPR000535">
    <property type="entry name" value="MSP_dom"/>
</dbReference>
<dbReference type="PANTHER" id="PTHR46384">
    <property type="entry name" value="MOTILE SPERM DOMAIN-CONTAINING PROTEIN 2"/>
    <property type="match status" value="1"/>
</dbReference>
<dbReference type="SUPFAM" id="SSF49354">
    <property type="entry name" value="PapD-like"/>
    <property type="match status" value="1"/>
</dbReference>
<evidence type="ECO:0000259" key="2">
    <source>
        <dbReference type="PROSITE" id="PS50202"/>
    </source>
</evidence>
<proteinExistence type="predicted"/>
<dbReference type="InterPro" id="IPR008962">
    <property type="entry name" value="PapD-like_sf"/>
</dbReference>
<dbReference type="SMART" id="SM00516">
    <property type="entry name" value="SEC14"/>
    <property type="match status" value="1"/>
</dbReference>
<keyword evidence="4" id="KW-1185">Reference proteome</keyword>
<organism evidence="3 4">
    <name type="scientific">Caerostris darwini</name>
    <dbReference type="NCBI Taxonomy" id="1538125"/>
    <lineage>
        <taxon>Eukaryota</taxon>
        <taxon>Metazoa</taxon>
        <taxon>Ecdysozoa</taxon>
        <taxon>Arthropoda</taxon>
        <taxon>Chelicerata</taxon>
        <taxon>Arachnida</taxon>
        <taxon>Araneae</taxon>
        <taxon>Araneomorphae</taxon>
        <taxon>Entelegynae</taxon>
        <taxon>Araneoidea</taxon>
        <taxon>Araneidae</taxon>
        <taxon>Caerostris</taxon>
    </lineage>
</organism>
<dbReference type="InterPro" id="IPR053012">
    <property type="entry name" value="ER-organelle_contact"/>
</dbReference>
<dbReference type="Gene3D" id="2.60.40.10">
    <property type="entry name" value="Immunoglobulins"/>
    <property type="match status" value="1"/>
</dbReference>
<dbReference type="GO" id="GO:0140284">
    <property type="term" value="C:endoplasmic reticulum-endosome membrane contact site"/>
    <property type="evidence" value="ECO:0007669"/>
    <property type="project" value="TreeGrafter"/>
</dbReference>
<feature type="domain" description="CRAL-TRIO" evidence="1">
    <location>
        <begin position="81"/>
        <end position="243"/>
    </location>
</feature>
<dbReference type="PROSITE" id="PS50191">
    <property type="entry name" value="CRAL_TRIO"/>
    <property type="match status" value="1"/>
</dbReference>
<dbReference type="InterPro" id="IPR036273">
    <property type="entry name" value="CRAL/TRIO_N_dom_sf"/>
</dbReference>
<dbReference type="Pfam" id="PF00635">
    <property type="entry name" value="Motile_Sperm"/>
    <property type="match status" value="1"/>
</dbReference>
<protein>
    <submittedName>
        <fullName evidence="3">Motile sperm domain-containing protein 2</fullName>
    </submittedName>
</protein>
<dbReference type="CDD" id="cd00170">
    <property type="entry name" value="SEC14"/>
    <property type="match status" value="1"/>
</dbReference>
<dbReference type="InterPro" id="IPR001251">
    <property type="entry name" value="CRAL-TRIO_dom"/>
</dbReference>
<dbReference type="AlphaFoldDB" id="A0AAV4T711"/>
<gene>
    <name evidence="3" type="primary">Mospd2</name>
    <name evidence="3" type="ORF">CDAR_185731</name>
</gene>
<evidence type="ECO:0000313" key="3">
    <source>
        <dbReference type="EMBL" id="GIY42473.1"/>
    </source>
</evidence>
<dbReference type="GO" id="GO:0012505">
    <property type="term" value="C:endomembrane system"/>
    <property type="evidence" value="ECO:0007669"/>
    <property type="project" value="TreeGrafter"/>
</dbReference>
<evidence type="ECO:0000259" key="1">
    <source>
        <dbReference type="PROSITE" id="PS50191"/>
    </source>
</evidence>
<feature type="domain" description="MSP" evidence="2">
    <location>
        <begin position="302"/>
        <end position="420"/>
    </location>
</feature>
<evidence type="ECO:0000313" key="4">
    <source>
        <dbReference type="Proteomes" id="UP001054837"/>
    </source>
</evidence>
<dbReference type="PANTHER" id="PTHR46384:SF1">
    <property type="entry name" value="MOTILE SPERM DOMAIN-CONTAINING PROTEIN 2"/>
    <property type="match status" value="1"/>
</dbReference>
<dbReference type="InterPro" id="IPR013783">
    <property type="entry name" value="Ig-like_fold"/>
</dbReference>
<dbReference type="SUPFAM" id="SSF52087">
    <property type="entry name" value="CRAL/TRIO domain"/>
    <property type="match status" value="1"/>
</dbReference>
<accession>A0AAV4T711</accession>
<reference evidence="3 4" key="1">
    <citation type="submission" date="2021-06" db="EMBL/GenBank/DDBJ databases">
        <title>Caerostris darwini draft genome.</title>
        <authorList>
            <person name="Kono N."/>
            <person name="Arakawa K."/>
        </authorList>
    </citation>
    <scope>NUCLEOTIDE SEQUENCE [LARGE SCALE GENOMIC DNA]</scope>
</reference>
<comment type="caution">
    <text evidence="3">The sequence shown here is derived from an EMBL/GenBank/DDBJ whole genome shotgun (WGS) entry which is preliminary data.</text>
</comment>
<dbReference type="SUPFAM" id="SSF46938">
    <property type="entry name" value="CRAL/TRIO N-terminal domain"/>
    <property type="match status" value="1"/>
</dbReference>